<dbReference type="Proteomes" id="UP000050872">
    <property type="component" value="Unassembled WGS sequence"/>
</dbReference>
<dbReference type="STRING" id="1423770.FD29_GL002043"/>
<dbReference type="PATRIC" id="fig|1423770.3.peg.2098"/>
<dbReference type="EMBL" id="AZEZ01000038">
    <property type="protein sequence ID" value="KRL44617.1"/>
    <property type="molecule type" value="Genomic_DNA"/>
</dbReference>
<accession>A0A0R1QJ56</accession>
<gene>
    <name evidence="1" type="ORF">FD29_GL002043</name>
</gene>
<proteinExistence type="predicted"/>
<protein>
    <submittedName>
        <fullName evidence="1">Uncharacterized protein</fullName>
    </submittedName>
</protein>
<dbReference type="InterPro" id="IPR008979">
    <property type="entry name" value="Galactose-bd-like_sf"/>
</dbReference>
<evidence type="ECO:0000313" key="1">
    <source>
        <dbReference type="EMBL" id="KRL44617.1"/>
    </source>
</evidence>
<dbReference type="AlphaFoldDB" id="A0A0R1QJ56"/>
<sequence>MTDRSKDIEVVYFKAGNKVAEGKVGTGSAAVTGLAPGTVVADGDYKVTFKDSVTGLESTKVDVKGWTVLAPAPSQPAQAPSAVEENLLLKADTPFSMTGNNTANQYQQMYALSRRLEKGTKVTLNFDAVSTAPTKFIVQTDGTDGGTWTNFIADTADTKKKHYEATVTLDDFSEKGINLRLDNIPSTSTVTISNMKLELGSHATA</sequence>
<keyword evidence="2" id="KW-1185">Reference proteome</keyword>
<dbReference type="SUPFAM" id="SSF49785">
    <property type="entry name" value="Galactose-binding domain-like"/>
    <property type="match status" value="1"/>
</dbReference>
<organism evidence="1 2">
    <name type="scientific">Companilactobacillus mindensis DSM 14500</name>
    <dbReference type="NCBI Taxonomy" id="1423770"/>
    <lineage>
        <taxon>Bacteria</taxon>
        <taxon>Bacillati</taxon>
        <taxon>Bacillota</taxon>
        <taxon>Bacilli</taxon>
        <taxon>Lactobacillales</taxon>
        <taxon>Lactobacillaceae</taxon>
        <taxon>Companilactobacillus</taxon>
    </lineage>
</organism>
<comment type="caution">
    <text evidence="1">The sequence shown here is derived from an EMBL/GenBank/DDBJ whole genome shotgun (WGS) entry which is preliminary data.</text>
</comment>
<dbReference type="RefSeq" id="WP_057887671.1">
    <property type="nucleotide sequence ID" value="NZ_AZEZ01000038.1"/>
</dbReference>
<name>A0A0R1QJ56_9LACO</name>
<evidence type="ECO:0000313" key="2">
    <source>
        <dbReference type="Proteomes" id="UP000050872"/>
    </source>
</evidence>
<dbReference type="Gene3D" id="2.60.120.260">
    <property type="entry name" value="Galactose-binding domain-like"/>
    <property type="match status" value="1"/>
</dbReference>
<reference evidence="1 2" key="1">
    <citation type="journal article" date="2015" name="Genome Announc.">
        <title>Expanding the biotechnology potential of lactobacilli through comparative genomics of 213 strains and associated genera.</title>
        <authorList>
            <person name="Sun Z."/>
            <person name="Harris H.M."/>
            <person name="McCann A."/>
            <person name="Guo C."/>
            <person name="Argimon S."/>
            <person name="Zhang W."/>
            <person name="Yang X."/>
            <person name="Jeffery I.B."/>
            <person name="Cooney J.C."/>
            <person name="Kagawa T.F."/>
            <person name="Liu W."/>
            <person name="Song Y."/>
            <person name="Salvetti E."/>
            <person name="Wrobel A."/>
            <person name="Rasinkangas P."/>
            <person name="Parkhill J."/>
            <person name="Rea M.C."/>
            <person name="O'Sullivan O."/>
            <person name="Ritari J."/>
            <person name="Douillard F.P."/>
            <person name="Paul Ross R."/>
            <person name="Yang R."/>
            <person name="Briner A.E."/>
            <person name="Felis G.E."/>
            <person name="de Vos W.M."/>
            <person name="Barrangou R."/>
            <person name="Klaenhammer T.R."/>
            <person name="Caufield P.W."/>
            <person name="Cui Y."/>
            <person name="Zhang H."/>
            <person name="O'Toole P.W."/>
        </authorList>
    </citation>
    <scope>NUCLEOTIDE SEQUENCE [LARGE SCALE GENOMIC DNA]</scope>
    <source>
        <strain evidence="1 2">DSM 14500</strain>
    </source>
</reference>